<evidence type="ECO:0000256" key="1">
    <source>
        <dbReference type="ARBA" id="ARBA00004141"/>
    </source>
</evidence>
<dbReference type="Proteomes" id="UP000187203">
    <property type="component" value="Unassembled WGS sequence"/>
</dbReference>
<dbReference type="PANTHER" id="PTHR11266">
    <property type="entry name" value="PEROXISOMAL MEMBRANE PROTEIN 2, PXMP2 MPV17"/>
    <property type="match status" value="1"/>
</dbReference>
<dbReference type="AlphaFoldDB" id="A0A1R3GH85"/>
<comment type="similarity">
    <text evidence="2">Belongs to the peroxisomal membrane protein PXMP2/4 family.</text>
</comment>
<protein>
    <submittedName>
        <fullName evidence="7">Mpv17/PMP22</fullName>
    </submittedName>
</protein>
<sequence length="388" mass="43927">MAATLNSMASHKPSIPSKPITISYKCPFLSPILLICSRPLYNCNKTNTNPLKLRSRKTINWVIKTVTGDKELSPVVEISHSDEAKKPSFPNGSNVLEASSSSSSERVDAGGGNNDDNDDDEKLSSRAINASIVLGFGTLAVSKLLTIDHDYWHGWTLYEVLRYVPEHNWMAYEQALKANPVLAKMAISGIVYSIGDWIAQCYEGKPLFDFDRTRMFRSGLVGFTLHGSLSHYYYQFCEDLFPFDDWWVVPAKVVFDQTVWAAIWNSIYFVVLGFLRFESFGNIYRELKATFWPMLMAGWKLWPFAHVITYGVIPVEQRLLWVDCVELIWVTILSTYSNEKSEARISEATTESGSNSSSNPPKELYFIVVNGDRPHHVGKLKLKIHRCG</sequence>
<evidence type="ECO:0000256" key="6">
    <source>
        <dbReference type="SAM" id="MobiDB-lite"/>
    </source>
</evidence>
<dbReference type="EMBL" id="AWUE01022562">
    <property type="protein sequence ID" value="OMO57380.1"/>
    <property type="molecule type" value="Genomic_DNA"/>
</dbReference>
<keyword evidence="8" id="KW-1185">Reference proteome</keyword>
<reference evidence="8" key="1">
    <citation type="submission" date="2013-09" db="EMBL/GenBank/DDBJ databases">
        <title>Corchorus olitorius genome sequencing.</title>
        <authorList>
            <person name="Alam M."/>
            <person name="Haque M.S."/>
            <person name="Islam M.S."/>
            <person name="Emdad E.M."/>
            <person name="Islam M.M."/>
            <person name="Ahmed B."/>
            <person name="Halim A."/>
            <person name="Hossen Q.M.M."/>
            <person name="Hossain M.Z."/>
            <person name="Ahmed R."/>
            <person name="Khan M.M."/>
            <person name="Islam R."/>
            <person name="Rashid M.M."/>
            <person name="Khan S.A."/>
            <person name="Rahman M.S."/>
            <person name="Alam M."/>
            <person name="Yahiya A.S."/>
            <person name="Khan M.S."/>
            <person name="Azam M.S."/>
            <person name="Haque T."/>
            <person name="Lashkar M.Z.H."/>
            <person name="Akhand A.I."/>
            <person name="Morshed G."/>
            <person name="Roy S."/>
            <person name="Uddin K.S."/>
            <person name="Rabeya T."/>
            <person name="Hossain A.S."/>
            <person name="Chowdhury A."/>
            <person name="Snigdha A.R."/>
            <person name="Mortoza M.S."/>
            <person name="Matin S.A."/>
            <person name="Hoque S.M.E."/>
            <person name="Islam M.K."/>
            <person name="Roy D.K."/>
            <person name="Haider R."/>
            <person name="Moosa M.M."/>
            <person name="Elias S.M."/>
            <person name="Hasan A.M."/>
            <person name="Jahan S."/>
            <person name="Shafiuddin M."/>
            <person name="Mahmood N."/>
            <person name="Shommy N.S."/>
        </authorList>
    </citation>
    <scope>NUCLEOTIDE SEQUENCE [LARGE SCALE GENOMIC DNA]</scope>
    <source>
        <strain evidence="8">cv. O-4</strain>
    </source>
</reference>
<dbReference type="PANTHER" id="PTHR11266:SF109">
    <property type="entry name" value="PEROXISOMAL MEMBRANE 22 KDA (MPV17_PMP22) FAMILY PROTEIN"/>
    <property type="match status" value="1"/>
</dbReference>
<comment type="subcellular location">
    <subcellularLocation>
        <location evidence="1">Membrane</location>
        <topology evidence="1">Multi-pass membrane protein</topology>
    </subcellularLocation>
</comment>
<evidence type="ECO:0000256" key="4">
    <source>
        <dbReference type="ARBA" id="ARBA00022989"/>
    </source>
</evidence>
<organism evidence="7 8">
    <name type="scientific">Corchorus olitorius</name>
    <dbReference type="NCBI Taxonomy" id="93759"/>
    <lineage>
        <taxon>Eukaryota</taxon>
        <taxon>Viridiplantae</taxon>
        <taxon>Streptophyta</taxon>
        <taxon>Embryophyta</taxon>
        <taxon>Tracheophyta</taxon>
        <taxon>Spermatophyta</taxon>
        <taxon>Magnoliopsida</taxon>
        <taxon>eudicotyledons</taxon>
        <taxon>Gunneridae</taxon>
        <taxon>Pentapetalae</taxon>
        <taxon>rosids</taxon>
        <taxon>malvids</taxon>
        <taxon>Malvales</taxon>
        <taxon>Malvaceae</taxon>
        <taxon>Grewioideae</taxon>
        <taxon>Apeibeae</taxon>
        <taxon>Corchorus</taxon>
    </lineage>
</organism>
<evidence type="ECO:0000313" key="8">
    <source>
        <dbReference type="Proteomes" id="UP000187203"/>
    </source>
</evidence>
<keyword evidence="4" id="KW-1133">Transmembrane helix</keyword>
<feature type="region of interest" description="Disordered" evidence="6">
    <location>
        <begin position="79"/>
        <end position="121"/>
    </location>
</feature>
<evidence type="ECO:0000256" key="5">
    <source>
        <dbReference type="ARBA" id="ARBA00023136"/>
    </source>
</evidence>
<proteinExistence type="inferred from homology"/>
<accession>A0A1R3GH85</accession>
<evidence type="ECO:0000313" key="7">
    <source>
        <dbReference type="EMBL" id="OMO57380.1"/>
    </source>
</evidence>
<dbReference type="OrthoDB" id="430207at2759"/>
<comment type="caution">
    <text evidence="7">The sequence shown here is derived from an EMBL/GenBank/DDBJ whole genome shotgun (WGS) entry which is preliminary data.</text>
</comment>
<name>A0A1R3GH85_9ROSI</name>
<dbReference type="Pfam" id="PF04117">
    <property type="entry name" value="Mpv17_PMP22"/>
    <property type="match status" value="1"/>
</dbReference>
<dbReference type="InterPro" id="IPR007248">
    <property type="entry name" value="Mpv17_PMP22"/>
</dbReference>
<dbReference type="GO" id="GO:0005737">
    <property type="term" value="C:cytoplasm"/>
    <property type="evidence" value="ECO:0007669"/>
    <property type="project" value="TreeGrafter"/>
</dbReference>
<gene>
    <name evidence="7" type="ORF">COLO4_35407</name>
</gene>
<dbReference type="GO" id="GO:0016020">
    <property type="term" value="C:membrane"/>
    <property type="evidence" value="ECO:0007669"/>
    <property type="project" value="UniProtKB-SubCell"/>
</dbReference>
<dbReference type="STRING" id="93759.A0A1R3GH85"/>
<evidence type="ECO:0000256" key="3">
    <source>
        <dbReference type="ARBA" id="ARBA00022692"/>
    </source>
</evidence>
<keyword evidence="3" id="KW-0812">Transmembrane</keyword>
<keyword evidence="5" id="KW-0472">Membrane</keyword>
<evidence type="ECO:0000256" key="2">
    <source>
        <dbReference type="ARBA" id="ARBA00006824"/>
    </source>
</evidence>